<comment type="caution">
    <text evidence="2">The sequence shown here is derived from an EMBL/GenBank/DDBJ whole genome shotgun (WGS) entry which is preliminary data.</text>
</comment>
<proteinExistence type="predicted"/>
<dbReference type="InterPro" id="IPR001173">
    <property type="entry name" value="Glyco_trans_2-like"/>
</dbReference>
<dbReference type="PANTHER" id="PTHR22916">
    <property type="entry name" value="GLYCOSYLTRANSFERASE"/>
    <property type="match status" value="1"/>
</dbReference>
<keyword evidence="2" id="KW-0328">Glycosyltransferase</keyword>
<dbReference type="PANTHER" id="PTHR22916:SF3">
    <property type="entry name" value="UDP-GLCNAC:BETAGAL BETA-1,3-N-ACETYLGLUCOSAMINYLTRANSFERASE-LIKE PROTEIN 1"/>
    <property type="match status" value="1"/>
</dbReference>
<dbReference type="GO" id="GO:0016757">
    <property type="term" value="F:glycosyltransferase activity"/>
    <property type="evidence" value="ECO:0007669"/>
    <property type="project" value="UniProtKB-KW"/>
</dbReference>
<protein>
    <submittedName>
        <fullName evidence="2">Glycosyltransferase</fullName>
        <ecNumber evidence="2">2.4.-.-</ecNumber>
    </submittedName>
</protein>
<evidence type="ECO:0000313" key="2">
    <source>
        <dbReference type="EMBL" id="MCJ2180375.1"/>
    </source>
</evidence>
<gene>
    <name evidence="2" type="ORF">MTR64_17520</name>
</gene>
<dbReference type="InterPro" id="IPR029044">
    <property type="entry name" value="Nucleotide-diphossugar_trans"/>
</dbReference>
<dbReference type="SUPFAM" id="SSF53448">
    <property type="entry name" value="Nucleotide-diphospho-sugar transferases"/>
    <property type="match status" value="1"/>
</dbReference>
<keyword evidence="2" id="KW-0808">Transferase</keyword>
<evidence type="ECO:0000313" key="3">
    <source>
        <dbReference type="Proteomes" id="UP001162880"/>
    </source>
</evidence>
<reference evidence="2" key="1">
    <citation type="submission" date="2022-03" db="EMBL/GenBank/DDBJ databases">
        <title>Identification of a novel bacterium isolated from mangrove sediments.</title>
        <authorList>
            <person name="Pan X."/>
        </authorList>
    </citation>
    <scope>NUCLEOTIDE SEQUENCE</scope>
    <source>
        <strain evidence="2">B2580</strain>
    </source>
</reference>
<dbReference type="Proteomes" id="UP001162880">
    <property type="component" value="Unassembled WGS sequence"/>
</dbReference>
<evidence type="ECO:0000259" key="1">
    <source>
        <dbReference type="Pfam" id="PF00535"/>
    </source>
</evidence>
<sequence>MSVYNGERYLASAIESVLAQDFTDFEFLIVDDGSTDASPRIVQHYAEMDSRVRPILRENRGLIASLNEMVKIAKAPVIARMDADDICRPNRFSRQIAFLEQHPDYGVVGCWSEDIGEEGEPLICHGMDDHPLTHEELLRAIEIGGQLICHPAAVFRRDIILSVGGYHAAFRHCEDLDLWLRLAGVTKLGNIPERLLRYRRYPAQVSSRHATEQQIGSVVARIAWEERQAGRPDPTATLDRLPPIADLDALFGRPGVSRRVREQVALGVRYSASAMRGNGFDLLVSHLRDGGRRDGMWRTVLRLLRFGEPVRALRLASTLATSHAA</sequence>
<dbReference type="EC" id="2.4.-.-" evidence="2"/>
<dbReference type="EMBL" id="JALHLE010000032">
    <property type="protein sequence ID" value="MCJ2180375.1"/>
    <property type="molecule type" value="Genomic_DNA"/>
</dbReference>
<organism evidence="2 3">
    <name type="scientific">Novosphingobium album</name>
    <name type="common">ex Hu et al. 2023</name>
    <dbReference type="NCBI Taxonomy" id="2930093"/>
    <lineage>
        <taxon>Bacteria</taxon>
        <taxon>Pseudomonadati</taxon>
        <taxon>Pseudomonadota</taxon>
        <taxon>Alphaproteobacteria</taxon>
        <taxon>Sphingomonadales</taxon>
        <taxon>Sphingomonadaceae</taxon>
        <taxon>Novosphingobium</taxon>
    </lineage>
</organism>
<accession>A0ABT0B679</accession>
<name>A0ABT0B679_9SPHN</name>
<keyword evidence="3" id="KW-1185">Reference proteome</keyword>
<feature type="domain" description="Glycosyltransferase 2-like" evidence="1">
    <location>
        <begin position="1"/>
        <end position="160"/>
    </location>
</feature>
<dbReference type="Gene3D" id="3.90.550.10">
    <property type="entry name" value="Spore Coat Polysaccharide Biosynthesis Protein SpsA, Chain A"/>
    <property type="match status" value="1"/>
</dbReference>
<dbReference type="Pfam" id="PF00535">
    <property type="entry name" value="Glycos_transf_2"/>
    <property type="match status" value="1"/>
</dbReference>